<evidence type="ECO:0000259" key="2">
    <source>
        <dbReference type="Pfam" id="PF18717"/>
    </source>
</evidence>
<dbReference type="Proteomes" id="UP001501940">
    <property type="component" value="Chromosome 9"/>
</dbReference>
<dbReference type="GeneTree" id="ENSGT00390000006983"/>
<feature type="region of interest" description="Disordered" evidence="1">
    <location>
        <begin position="386"/>
        <end position="411"/>
    </location>
</feature>
<dbReference type="PANTHER" id="PTHR17609:SF3">
    <property type="entry name" value="SAP DOMAIN-CONTAINING PROTEIN"/>
    <property type="match status" value="1"/>
</dbReference>
<protein>
    <recommendedName>
        <fullName evidence="2">HMG domain-containing protein</fullName>
    </recommendedName>
</protein>
<reference evidence="3" key="2">
    <citation type="submission" date="2025-08" db="UniProtKB">
        <authorList>
            <consortium name="Ensembl"/>
        </authorList>
    </citation>
    <scope>IDENTIFICATION</scope>
</reference>
<sequence>MMEDGHTMHITIQRGRSLPQLNRCSTCCDMYHCPFCCSTLFRPQRFSKVRSHLDSHFNRAVVHQGYTIHRCGLKCRPKWHYHCIYCRSMLSRKPDFIKHLFLCNKKHLPPTTTIPGPTTTIPAPTTTIPAPTTISAPITAQTVLLQRVLLKPVVQKECPICKVLMNTRNLKRHIERKHTGKHQDIIATSHLQSECIDPENGVYTVHKSFLGTSVPLHVQNKIWGQNQRVSCESAECQETMELAWQSGFKAYQCIHLKSVPYCTSYASSPVLLEETLCEMVSSQWFGEDEKKMCLDLQSLAEQNRLPLSVHSKVGTPETKKYLSVFEPTVSDYSRLGRVMVSFDTEKDSWDCSCAETKTSCLHKCIAKWHLFQTHHELLGKVRSTEEVEWPSPSSTMDKDSHDEVGVDDNQYPPKHEETIKGMVQYLLKNKKLPAVLPEQFRLPSIETQYPKHLIPEEMMCQHCPQHVPLSDPVLITNKAKILTNSHIVEDVSTYCKSCHQCGTFYRYQEWKEGLHNFNDWILLDLPLCLTIRNMLQVHTAVSRVVEYLELTTGVQYPPADTVLHGYLHFEALTGHEYEYSCVTCGDHPPVVIMGLHKGDFQLSVSDLPQPPEDFSGEVDVELFWETLSMERIGQGFVSSHQSNPFAVSPTFHFWAPWIGRNTRRTNCVLNTEFQKVCPPKQAEVCEITVTEDQLREELCKQKVQVVHELCRECGLDSSGSHTDLLLRLSNEMKSRQTYDKVFQKIWAASGGWAVITCPCGVVYSIKGNIRAESPRDFADILLSWTHMPNIVIYDFACELATHTNLREPERSPFSPFEGQLRASSTDTISRAETGNLKVSLPWLNSTKPVPDCDGHPVTGSAEHYALYDRFHEDQTKDPRDALRKLSLVRQLAGKVSSQIVTQLFAKMRKNNYFLNMASPSTRLFLMRNIIHHYNTHRNKQQLDTMEKSFKPDVVMDVYKQTVLENFRPTLI</sequence>
<dbReference type="InterPro" id="IPR039598">
    <property type="entry name" value="HMGXB3"/>
</dbReference>
<proteinExistence type="predicted"/>
<gene>
    <name evidence="3" type="primary">THSD7B</name>
</gene>
<reference evidence="3 4" key="1">
    <citation type="submission" date="2022-01" db="EMBL/GenBank/DDBJ databases">
        <title>A chromosome-scale genome assembly of the false clownfish, Amphiprion ocellaris.</title>
        <authorList>
            <person name="Ryu T."/>
        </authorList>
    </citation>
    <scope>NUCLEOTIDE SEQUENCE [LARGE SCALE GENOMIC DNA]</scope>
</reference>
<dbReference type="Pfam" id="PF18717">
    <property type="entry name" value="CxC4"/>
    <property type="match status" value="1"/>
</dbReference>
<evidence type="ECO:0000313" key="4">
    <source>
        <dbReference type="Proteomes" id="UP001501940"/>
    </source>
</evidence>
<organism evidence="3 4">
    <name type="scientific">Amphiprion ocellaris</name>
    <name type="common">Clown anemonefish</name>
    <dbReference type="NCBI Taxonomy" id="80972"/>
    <lineage>
        <taxon>Eukaryota</taxon>
        <taxon>Metazoa</taxon>
        <taxon>Chordata</taxon>
        <taxon>Craniata</taxon>
        <taxon>Vertebrata</taxon>
        <taxon>Euteleostomi</taxon>
        <taxon>Actinopterygii</taxon>
        <taxon>Neopterygii</taxon>
        <taxon>Teleostei</taxon>
        <taxon>Neoteleostei</taxon>
        <taxon>Acanthomorphata</taxon>
        <taxon>Ovalentaria</taxon>
        <taxon>Pomacentridae</taxon>
        <taxon>Amphiprion</taxon>
    </lineage>
</organism>
<name>A0AAQ5XLX5_AMPOC</name>
<keyword evidence="4" id="KW-1185">Reference proteome</keyword>
<evidence type="ECO:0000313" key="3">
    <source>
        <dbReference type="Ensembl" id="ENSAOCP00000041822.1"/>
    </source>
</evidence>
<evidence type="ECO:0000256" key="1">
    <source>
        <dbReference type="SAM" id="MobiDB-lite"/>
    </source>
</evidence>
<accession>A0AAQ5XLX5</accession>
<reference evidence="3" key="3">
    <citation type="submission" date="2025-09" db="UniProtKB">
        <authorList>
            <consortium name="Ensembl"/>
        </authorList>
    </citation>
    <scope>IDENTIFICATION</scope>
</reference>
<feature type="domain" description="HMG" evidence="2">
    <location>
        <begin position="449"/>
        <end position="547"/>
    </location>
</feature>
<dbReference type="InterPro" id="IPR040648">
    <property type="entry name" value="HMGXB3_CxC4"/>
</dbReference>
<dbReference type="AlphaFoldDB" id="A0AAQ5XLX5"/>
<dbReference type="PANTHER" id="PTHR17609">
    <property type="entry name" value="HMG DOMAIN-CONTAINING PROTEIN 3"/>
    <property type="match status" value="1"/>
</dbReference>
<dbReference type="Ensembl" id="ENSAOCT00000059872.1">
    <property type="protein sequence ID" value="ENSAOCP00000041822.1"/>
    <property type="gene ID" value="ENSAOCG00000028474.1"/>
</dbReference>